<feature type="domain" description="Collagen binding" evidence="10">
    <location>
        <begin position="745"/>
        <end position="865"/>
    </location>
</feature>
<feature type="domain" description="Collagen binding" evidence="10">
    <location>
        <begin position="598"/>
        <end position="710"/>
    </location>
</feature>
<keyword evidence="8" id="KW-0812">Transmembrane</keyword>
<keyword evidence="8" id="KW-1133">Transmembrane helix</keyword>
<evidence type="ECO:0000256" key="9">
    <source>
        <dbReference type="SAM" id="SignalP"/>
    </source>
</evidence>
<dbReference type="EMBL" id="JBHTAI010000005">
    <property type="protein sequence ID" value="MFC7148845.1"/>
    <property type="molecule type" value="Genomic_DNA"/>
</dbReference>
<dbReference type="SUPFAM" id="SSF49478">
    <property type="entry name" value="Cna protein B-type domain"/>
    <property type="match status" value="1"/>
</dbReference>
<evidence type="ECO:0000256" key="2">
    <source>
        <dbReference type="ARBA" id="ARBA00007257"/>
    </source>
</evidence>
<evidence type="ECO:0000256" key="4">
    <source>
        <dbReference type="ARBA" id="ARBA00022525"/>
    </source>
</evidence>
<evidence type="ECO:0000256" key="3">
    <source>
        <dbReference type="ARBA" id="ARBA00022512"/>
    </source>
</evidence>
<sequence>MKKRIYALGILFLLIFNVFAGGSALYAAEGEETVAAPATAIEDNILTKVTLKDAHGSVIDAVYNPDYRFEIGSAVHLEFEWELPNGHGYKAGDTFAFDLPSEFAIYTEIDGPLANGDETVGSFTVDRGGRVVMTFNDYVENHSNVKGGLKIVTEFSVEIVKGSEEVVIPIPVRDGLQTVVVVLKPNVDATIDKTGRAAADNSRIDWTIDINKKLEEIEQATVSDPMPEGLKLIADSVNVYRLQVNADGSTVKGAPVGPEDYALEAFDDRFELKFAHPIDRAYRIEYSTDVAGGQSKFVNTATLSGTDIENAQATATVTIERGKRLDKAVGRYDSSSGIIDWTIRYNFSGDSIPQVLAWLKDVFGSAQKLVPGSFKVFQGDTGDAADPGLYVLAETADGFELQFLSDVTSSYRIEYQTQPSSRPTVGDTIKNVVTDGLGGKAEASQRHKQGAIVKSHKSANYKEKTAKWEIKINTDTKPDGSHYVMKNVEIADSFTNGGLELIPDSLKITDSLGQELAAGTDYTLVYTDLKAGFVIVFAHDVADAYTIGYETKFDVQWLKDASKRINNKAVVTWTDENGSEQEATAEVDFDLNRNTKNNGGKSGTYNAQTKEITWTVLINYNRDKLAGASVSDKLLQGQKLAPGTVKLYPVTVKPDGGVQQGTDEVPADEYAVELPTADNDNVLTVLFNGEISSAYWLTFKTTLEGSLIEREIYNYADLLIGGVKKTTWDAKITVPNGGQYVGKFGVQNGKSIDWTIRINEGQSYLTNVKIVDKPTPNQELVADSFRLYATSVKSDGSIAEAGELTKDEDFTLQIRTDADGAQSFELAFQAAISKPYILKYSSLIQANDKDKVGNTVYLEGDGLTTELREKMEEIVVRTSSGSGSGSGETGALQVVKVDSADPAKALAGAEFTLIDKSGNRAPRAGTTDEKGELRFGNLLFGDYVLEETKAPEGYTIDRALYDVTIDSSTVDGTKTFVLTIANNKTSIPGNPGNPGNPGEPVDPTAPADPETPVDPGEPTEEIPGHPAEPGEPVEPGQSTEPEEPGEELVEIPGEEIPLGGADPEPEPGSSHPGGPGVLPKTGESSPLPYYASGAALVAMGLWFGFNRSVRRKSS</sequence>
<evidence type="ECO:0000259" key="10">
    <source>
        <dbReference type="Pfam" id="PF05737"/>
    </source>
</evidence>
<keyword evidence="14" id="KW-1185">Reference proteome</keyword>
<dbReference type="Pfam" id="PF17802">
    <property type="entry name" value="SpaA"/>
    <property type="match status" value="1"/>
</dbReference>
<feature type="domain" description="SpaA-like prealbumin fold" evidence="11">
    <location>
        <begin position="891"/>
        <end position="971"/>
    </location>
</feature>
<dbReference type="NCBIfam" id="TIGR01167">
    <property type="entry name" value="LPXTG_anchor"/>
    <property type="match status" value="1"/>
</dbReference>
<keyword evidence="8" id="KW-0472">Membrane</keyword>
<evidence type="ECO:0000256" key="8">
    <source>
        <dbReference type="SAM" id="Phobius"/>
    </source>
</evidence>
<accession>A0ABW2FAD5</accession>
<evidence type="ECO:0000256" key="5">
    <source>
        <dbReference type="ARBA" id="ARBA00022729"/>
    </source>
</evidence>
<comment type="caution">
    <text evidence="13">The sequence shown here is derived from an EMBL/GenBank/DDBJ whole genome shotgun (WGS) entry which is preliminary data.</text>
</comment>
<reference evidence="14" key="1">
    <citation type="journal article" date="2019" name="Int. J. Syst. Evol. Microbiol.">
        <title>The Global Catalogue of Microorganisms (GCM) 10K type strain sequencing project: providing services to taxonomists for standard genome sequencing and annotation.</title>
        <authorList>
            <consortium name="The Broad Institute Genomics Platform"/>
            <consortium name="The Broad Institute Genome Sequencing Center for Infectious Disease"/>
            <person name="Wu L."/>
            <person name="Ma J."/>
        </authorList>
    </citation>
    <scope>NUCLEOTIDE SEQUENCE [LARGE SCALE GENOMIC DNA]</scope>
    <source>
        <strain evidence="14">KCTC 12907</strain>
    </source>
</reference>
<organism evidence="13 14">
    <name type="scientific">Cohnella cellulosilytica</name>
    <dbReference type="NCBI Taxonomy" id="986710"/>
    <lineage>
        <taxon>Bacteria</taxon>
        <taxon>Bacillati</taxon>
        <taxon>Bacillota</taxon>
        <taxon>Bacilli</taxon>
        <taxon>Bacillales</taxon>
        <taxon>Paenibacillaceae</taxon>
        <taxon>Cohnella</taxon>
    </lineage>
</organism>
<evidence type="ECO:0000313" key="13">
    <source>
        <dbReference type="EMBL" id="MFC7148845.1"/>
    </source>
</evidence>
<feature type="transmembrane region" description="Helical" evidence="8">
    <location>
        <begin position="1087"/>
        <end position="1105"/>
    </location>
</feature>
<dbReference type="Gene3D" id="2.60.40.10">
    <property type="entry name" value="Immunoglobulins"/>
    <property type="match status" value="1"/>
</dbReference>
<feature type="domain" description="Collagen binding" evidence="10">
    <location>
        <begin position="329"/>
        <end position="418"/>
    </location>
</feature>
<protein>
    <submittedName>
        <fullName evidence="13">Collagen binding domain-containing protein</fullName>
    </submittedName>
</protein>
<dbReference type="InterPro" id="IPR011252">
    <property type="entry name" value="Fibrogen-bd_dom1"/>
</dbReference>
<evidence type="ECO:0000256" key="7">
    <source>
        <dbReference type="SAM" id="MobiDB-lite"/>
    </source>
</evidence>
<evidence type="ECO:0000313" key="14">
    <source>
        <dbReference type="Proteomes" id="UP001596378"/>
    </source>
</evidence>
<keyword evidence="6" id="KW-0572">Peptidoglycan-anchor</keyword>
<keyword evidence="5 9" id="KW-0732">Signal</keyword>
<keyword evidence="4" id="KW-0964">Secreted</keyword>
<dbReference type="Proteomes" id="UP001596378">
    <property type="component" value="Unassembled WGS sequence"/>
</dbReference>
<dbReference type="Pfam" id="PF05737">
    <property type="entry name" value="Collagen_bind"/>
    <property type="match status" value="4"/>
</dbReference>
<evidence type="ECO:0000259" key="12">
    <source>
        <dbReference type="Pfam" id="PF17961"/>
    </source>
</evidence>
<dbReference type="PANTHER" id="PTHR36108">
    <property type="entry name" value="COLOSSIN-B-RELATED"/>
    <property type="match status" value="1"/>
</dbReference>
<dbReference type="InterPro" id="IPR008456">
    <property type="entry name" value="Collagen-bd_dom"/>
</dbReference>
<evidence type="ECO:0000256" key="6">
    <source>
        <dbReference type="ARBA" id="ARBA00023088"/>
    </source>
</evidence>
<feature type="region of interest" description="Disordered" evidence="7">
    <location>
        <begin position="984"/>
        <end position="1088"/>
    </location>
</feature>
<dbReference type="Gene3D" id="2.60.40.740">
    <property type="match status" value="5"/>
</dbReference>
<dbReference type="PANTHER" id="PTHR36108:SF13">
    <property type="entry name" value="COLOSSIN-B-RELATED"/>
    <property type="match status" value="1"/>
</dbReference>
<feature type="chain" id="PRO_5045614661" evidence="9">
    <location>
        <begin position="21"/>
        <end position="1114"/>
    </location>
</feature>
<comment type="subcellular location">
    <subcellularLocation>
        <location evidence="1">Secreted</location>
        <location evidence="1">Cell wall</location>
        <topology evidence="1">Peptidoglycan-anchor</topology>
    </subcellularLocation>
</comment>
<proteinExistence type="inferred from homology"/>
<keyword evidence="13" id="KW-0176">Collagen</keyword>
<feature type="signal peptide" evidence="9">
    <location>
        <begin position="1"/>
        <end position="20"/>
    </location>
</feature>
<evidence type="ECO:0000259" key="11">
    <source>
        <dbReference type="Pfam" id="PF17802"/>
    </source>
</evidence>
<dbReference type="InterPro" id="IPR041033">
    <property type="entry name" value="SpaA_PFL_dom_1"/>
</dbReference>
<feature type="domain" description="Collagen binding" evidence="10">
    <location>
        <begin position="189"/>
        <end position="312"/>
    </location>
</feature>
<name>A0ABW2FAD5_9BACL</name>
<comment type="similarity">
    <text evidence="2">Belongs to the serine-aspartate repeat-containing protein (SDr) family.</text>
</comment>
<evidence type="ECO:0000256" key="1">
    <source>
        <dbReference type="ARBA" id="ARBA00004168"/>
    </source>
</evidence>
<dbReference type="InterPro" id="IPR013783">
    <property type="entry name" value="Ig-like_fold"/>
</dbReference>
<gene>
    <name evidence="13" type="ORF">ACFQMJ_09930</name>
</gene>
<dbReference type="RefSeq" id="WP_378052672.1">
    <property type="nucleotide sequence ID" value="NZ_JBHMDN010000055.1"/>
</dbReference>
<dbReference type="InterPro" id="IPR008966">
    <property type="entry name" value="Adhesion_dom_sf"/>
</dbReference>
<keyword evidence="3" id="KW-0134">Cell wall</keyword>
<dbReference type="Pfam" id="PF17961">
    <property type="entry name" value="Big_8"/>
    <property type="match status" value="1"/>
</dbReference>
<feature type="compositionally biased region" description="Acidic residues" evidence="7">
    <location>
        <begin position="1040"/>
        <end position="1053"/>
    </location>
</feature>
<feature type="domain" description="SDR-like Ig" evidence="12">
    <location>
        <begin position="73"/>
        <end position="163"/>
    </location>
</feature>
<dbReference type="InterPro" id="IPR041171">
    <property type="entry name" value="SDR_Ig"/>
</dbReference>
<dbReference type="SUPFAM" id="SSF49401">
    <property type="entry name" value="Bacterial adhesins"/>
    <property type="match status" value="6"/>
</dbReference>
<dbReference type="Gene3D" id="2.60.40.1280">
    <property type="match status" value="1"/>
</dbReference>